<feature type="compositionally biased region" description="Basic and acidic residues" evidence="3">
    <location>
        <begin position="247"/>
        <end position="260"/>
    </location>
</feature>
<feature type="region of interest" description="Disordered" evidence="3">
    <location>
        <begin position="632"/>
        <end position="660"/>
    </location>
</feature>
<feature type="transmembrane region" description="Helical" evidence="4">
    <location>
        <begin position="472"/>
        <end position="489"/>
    </location>
</feature>
<name>A0A9N8DBL9_9STRA</name>
<evidence type="ECO:0000256" key="5">
    <source>
        <dbReference type="SAM" id="SignalP"/>
    </source>
</evidence>
<evidence type="ECO:0000256" key="3">
    <source>
        <dbReference type="SAM" id="MobiDB-lite"/>
    </source>
</evidence>
<comment type="caution">
    <text evidence="6">The sequence shown here is derived from an EMBL/GenBank/DDBJ whole genome shotgun (WGS) entry which is preliminary data.</text>
</comment>
<dbReference type="GO" id="GO:0005783">
    <property type="term" value="C:endoplasmic reticulum"/>
    <property type="evidence" value="ECO:0007669"/>
    <property type="project" value="TreeGrafter"/>
</dbReference>
<dbReference type="GO" id="GO:0030968">
    <property type="term" value="P:endoplasmic reticulum unfolded protein response"/>
    <property type="evidence" value="ECO:0007669"/>
    <property type="project" value="TreeGrafter"/>
</dbReference>
<evidence type="ECO:0000313" key="7">
    <source>
        <dbReference type="Proteomes" id="UP001153069"/>
    </source>
</evidence>
<dbReference type="PANTHER" id="PTHR44227">
    <property type="match status" value="1"/>
</dbReference>
<feature type="chain" id="PRO_5040307768" evidence="5">
    <location>
        <begin position="30"/>
        <end position="660"/>
    </location>
</feature>
<keyword evidence="4" id="KW-1133">Transmembrane helix</keyword>
<dbReference type="GO" id="GO:0035269">
    <property type="term" value="P:protein O-linked glycosylation via mannose"/>
    <property type="evidence" value="ECO:0007669"/>
    <property type="project" value="TreeGrafter"/>
</dbReference>
<gene>
    <name evidence="6" type="ORF">SEMRO_25_G017170.1</name>
</gene>
<feature type="region of interest" description="Disordered" evidence="3">
    <location>
        <begin position="246"/>
        <end position="270"/>
    </location>
</feature>
<feature type="transmembrane region" description="Helical" evidence="4">
    <location>
        <begin position="274"/>
        <end position="297"/>
    </location>
</feature>
<dbReference type="PANTHER" id="PTHR44227:SF3">
    <property type="entry name" value="PROTEIN O-MANNOSYL-TRANSFERASE TMTC4"/>
    <property type="match status" value="1"/>
</dbReference>
<dbReference type="OrthoDB" id="66906at2759"/>
<keyword evidence="4" id="KW-0472">Membrane</keyword>
<dbReference type="AlphaFoldDB" id="A0A9N8DBL9"/>
<feature type="transmembrane region" description="Helical" evidence="4">
    <location>
        <begin position="431"/>
        <end position="451"/>
    </location>
</feature>
<dbReference type="SUPFAM" id="SSF48452">
    <property type="entry name" value="TPR-like"/>
    <property type="match status" value="1"/>
</dbReference>
<dbReference type="InterPro" id="IPR052346">
    <property type="entry name" value="O-mannosyl-transferase_TMTC"/>
</dbReference>
<reference evidence="6" key="1">
    <citation type="submission" date="2020-06" db="EMBL/GenBank/DDBJ databases">
        <authorList>
            <consortium name="Plant Systems Biology data submission"/>
        </authorList>
    </citation>
    <scope>NUCLEOTIDE SEQUENCE</scope>
    <source>
        <strain evidence="6">D6</strain>
    </source>
</reference>
<dbReference type="Proteomes" id="UP001153069">
    <property type="component" value="Unassembled WGS sequence"/>
</dbReference>
<keyword evidence="5" id="KW-0732">Signal</keyword>
<protein>
    <submittedName>
        <fullName evidence="6">And TPR repeat-containing protein 3</fullName>
    </submittedName>
</protein>
<keyword evidence="4" id="KW-0812">Transmembrane</keyword>
<organism evidence="6 7">
    <name type="scientific">Seminavis robusta</name>
    <dbReference type="NCBI Taxonomy" id="568900"/>
    <lineage>
        <taxon>Eukaryota</taxon>
        <taxon>Sar</taxon>
        <taxon>Stramenopiles</taxon>
        <taxon>Ochrophyta</taxon>
        <taxon>Bacillariophyta</taxon>
        <taxon>Bacillariophyceae</taxon>
        <taxon>Bacillariophycidae</taxon>
        <taxon>Naviculales</taxon>
        <taxon>Naviculaceae</taxon>
        <taxon>Seminavis</taxon>
    </lineage>
</organism>
<proteinExistence type="predicted"/>
<dbReference type="InterPro" id="IPR011990">
    <property type="entry name" value="TPR-like_helical_dom_sf"/>
</dbReference>
<evidence type="ECO:0000256" key="1">
    <source>
        <dbReference type="ARBA" id="ARBA00022737"/>
    </source>
</evidence>
<dbReference type="GO" id="GO:0000030">
    <property type="term" value="F:mannosyltransferase activity"/>
    <property type="evidence" value="ECO:0007669"/>
    <property type="project" value="TreeGrafter"/>
</dbReference>
<keyword evidence="7" id="KW-1185">Reference proteome</keyword>
<keyword evidence="1" id="KW-0677">Repeat</keyword>
<feature type="transmembrane region" description="Helical" evidence="4">
    <location>
        <begin position="197"/>
        <end position="230"/>
    </location>
</feature>
<feature type="transmembrane region" description="Helical" evidence="4">
    <location>
        <begin position="371"/>
        <end position="391"/>
    </location>
</feature>
<feature type="transmembrane region" description="Helical" evidence="4">
    <location>
        <begin position="398"/>
        <end position="419"/>
    </location>
</feature>
<feature type="compositionally biased region" description="Basic and acidic residues" evidence="3">
    <location>
        <begin position="632"/>
        <end position="645"/>
    </location>
</feature>
<accession>A0A9N8DBL9</accession>
<sequence length="660" mass="74788">MRNPILKSIFVGLFHVVCLLPYMVPVVQHAFGEQQKHIYEVNRVAVLDESHIMSSDNKDINGPDVPLETIFTNDYWGRPMSSPSSHKSWRPLTVLSFRWTTSPKQPAAYQLLIHRSFNIITHAAVAELVGALAVEIVKGFLPQSPHTYVYTTLLYVITKALFVLHPTHVEATANAANRPHLLGVLCAVLLSNPDLPWGLFVSILAAGYMFSETFLFTMPPVLVTLTLIVLSHELYKRQQTELLASKKMAEQKKDDSKSSKDDEEEDEEPAESHILVTVVATVLPRAFLLVASGFAYFGGRYAMDWLSIPEGLIRPAENPFYRLEGWTRVRSYTYVLGIHIAKSWSMDFIGMSHEYGHACVLPITSWSDERFIGTVVVGAVLAISVLATMLMTYKTRPLVTVIILLHLSWMVTFFPISGIVKVGTFIADRMVVASTVSTCILLGVVFTSLIVPLSPKTTIDNPTQHRPRAPSYNKTVALVVLAVLGHQWITIHKRTMEWMGWIPLLTSALKTCPSFAKAHLEFSKITNGLYQEEFNLTKSRWHVMQAEAYDPNFCDVHQQYAQIAVQQNLYLEFEERLSKAVTCTFTSSGSADLWQRYWKMTLDPQQNGNSQSLQAAQQRYQNYMKEIQKAIDRETQKAEEEERKQLNKKKSPFFWDHRGS</sequence>
<feature type="signal peptide" evidence="5">
    <location>
        <begin position="1"/>
        <end position="29"/>
    </location>
</feature>
<keyword evidence="2" id="KW-0802">TPR repeat</keyword>
<evidence type="ECO:0000256" key="2">
    <source>
        <dbReference type="ARBA" id="ARBA00022803"/>
    </source>
</evidence>
<evidence type="ECO:0000313" key="6">
    <source>
        <dbReference type="EMBL" id="CAB9497774.1"/>
    </source>
</evidence>
<evidence type="ECO:0000256" key="4">
    <source>
        <dbReference type="SAM" id="Phobius"/>
    </source>
</evidence>
<dbReference type="EMBL" id="CAICTM010000025">
    <property type="protein sequence ID" value="CAB9497774.1"/>
    <property type="molecule type" value="Genomic_DNA"/>
</dbReference>